<evidence type="ECO:0000313" key="1">
    <source>
        <dbReference type="EMBL" id="KAF3562773.1"/>
    </source>
</evidence>
<protein>
    <submittedName>
        <fullName evidence="1">Uncharacterized protein</fullName>
    </submittedName>
</protein>
<evidence type="ECO:0000313" key="2">
    <source>
        <dbReference type="Proteomes" id="UP000266723"/>
    </source>
</evidence>
<reference evidence="1 2" key="1">
    <citation type="journal article" date="2020" name="BMC Genomics">
        <title>Intraspecific diversification of the crop wild relative Brassica cretica Lam. using demographic model selection.</title>
        <authorList>
            <person name="Kioukis A."/>
            <person name="Michalopoulou V.A."/>
            <person name="Briers L."/>
            <person name="Pirintsos S."/>
            <person name="Studholme D.J."/>
            <person name="Pavlidis P."/>
            <person name="Sarris P.F."/>
        </authorList>
    </citation>
    <scope>NUCLEOTIDE SEQUENCE [LARGE SCALE GENOMIC DNA]</scope>
    <source>
        <strain evidence="2">cv. PFS-1207/04</strain>
    </source>
</reference>
<name>A0ABQ7CUG7_BRACR</name>
<comment type="caution">
    <text evidence="1">The sequence shown here is derived from an EMBL/GenBank/DDBJ whole genome shotgun (WGS) entry which is preliminary data.</text>
</comment>
<accession>A0ABQ7CUG7</accession>
<dbReference type="EMBL" id="QGKV02000759">
    <property type="protein sequence ID" value="KAF3562773.1"/>
    <property type="molecule type" value="Genomic_DNA"/>
</dbReference>
<gene>
    <name evidence="1" type="ORF">DY000_02016327</name>
</gene>
<proteinExistence type="predicted"/>
<organism evidence="1 2">
    <name type="scientific">Brassica cretica</name>
    <name type="common">Mustard</name>
    <dbReference type="NCBI Taxonomy" id="69181"/>
    <lineage>
        <taxon>Eukaryota</taxon>
        <taxon>Viridiplantae</taxon>
        <taxon>Streptophyta</taxon>
        <taxon>Embryophyta</taxon>
        <taxon>Tracheophyta</taxon>
        <taxon>Spermatophyta</taxon>
        <taxon>Magnoliopsida</taxon>
        <taxon>eudicotyledons</taxon>
        <taxon>Gunneridae</taxon>
        <taxon>Pentapetalae</taxon>
        <taxon>rosids</taxon>
        <taxon>malvids</taxon>
        <taxon>Brassicales</taxon>
        <taxon>Brassicaceae</taxon>
        <taxon>Brassiceae</taxon>
        <taxon>Brassica</taxon>
    </lineage>
</organism>
<dbReference type="Proteomes" id="UP000266723">
    <property type="component" value="Unassembled WGS sequence"/>
</dbReference>
<sequence>MTMLMSKSPQRISVNIFTEDTHRKKNLYKESRGKILFKSRLNQIPAVPRQQTRIQTSHGQARVWQSDHGQPNHDRYIVTKHVHSRARAPLGRYVATESYRSVATSNSQARAPLGLYVATELKPSLVATREKEHIDLSAKLSKEEANPIDDVRSFCNDLRPSQFVHRRGRVKTRGQTGKEIVKVRERSLDRTTPITIDGVRIPSQNDGIIHGKVYVTKVDILTLRGPQARLISGNNTRIQSIRLGIAVCLCARCKAGMRKPQRLSDSLRRKRGPEKWTIPEKIPHFDRVFRKWSDRIDEGAIVRLTPEQRDATLFDGRGAYTGKEEKLLPRVEVGEKPLDHRHEIPRDQSVLVRLQDDLQPEERFEVVDGEGETVLEAQDHDANGCWILMGFS</sequence>
<keyword evidence="2" id="KW-1185">Reference proteome</keyword>